<evidence type="ECO:0000313" key="5">
    <source>
        <dbReference type="EMBL" id="KAJ6996176.1"/>
    </source>
</evidence>
<dbReference type="GO" id="GO:0010019">
    <property type="term" value="P:chloroplast-nucleus signaling pathway"/>
    <property type="evidence" value="ECO:0007669"/>
    <property type="project" value="TreeGrafter"/>
</dbReference>
<feature type="repeat" description="PPR" evidence="3">
    <location>
        <begin position="550"/>
        <end position="584"/>
    </location>
</feature>
<proteinExistence type="inferred from homology"/>
<feature type="repeat" description="PPR" evidence="3">
    <location>
        <begin position="515"/>
        <end position="549"/>
    </location>
</feature>
<comment type="similarity">
    <text evidence="1">Belongs to the PPR family. P subfamily.</text>
</comment>
<evidence type="ECO:0000256" key="4">
    <source>
        <dbReference type="SAM" id="MobiDB-lite"/>
    </source>
</evidence>
<evidence type="ECO:0000256" key="2">
    <source>
        <dbReference type="ARBA" id="ARBA00022737"/>
    </source>
</evidence>
<dbReference type="AlphaFoldDB" id="A0AAD6QTL5"/>
<feature type="compositionally biased region" description="Polar residues" evidence="4">
    <location>
        <begin position="197"/>
        <end position="214"/>
    </location>
</feature>
<keyword evidence="2" id="KW-0677">Repeat</keyword>
<feature type="repeat" description="PPR" evidence="3">
    <location>
        <begin position="585"/>
        <end position="619"/>
    </location>
</feature>
<dbReference type="Proteomes" id="UP001164929">
    <property type="component" value="Chromosome 5"/>
</dbReference>
<feature type="repeat" description="PPR" evidence="3">
    <location>
        <begin position="437"/>
        <end position="468"/>
    </location>
</feature>
<feature type="compositionally biased region" description="Polar residues" evidence="4">
    <location>
        <begin position="11"/>
        <end position="21"/>
    </location>
</feature>
<feature type="repeat" description="PPR" evidence="3">
    <location>
        <begin position="620"/>
        <end position="654"/>
    </location>
</feature>
<dbReference type="SUPFAM" id="SSF81901">
    <property type="entry name" value="HCP-like"/>
    <property type="match status" value="1"/>
</dbReference>
<organism evidence="5 6">
    <name type="scientific">Populus alba x Populus x berolinensis</name>
    <dbReference type="NCBI Taxonomy" id="444605"/>
    <lineage>
        <taxon>Eukaryota</taxon>
        <taxon>Viridiplantae</taxon>
        <taxon>Streptophyta</taxon>
        <taxon>Embryophyta</taxon>
        <taxon>Tracheophyta</taxon>
        <taxon>Spermatophyta</taxon>
        <taxon>Magnoliopsida</taxon>
        <taxon>eudicotyledons</taxon>
        <taxon>Gunneridae</taxon>
        <taxon>Pentapetalae</taxon>
        <taxon>rosids</taxon>
        <taxon>fabids</taxon>
        <taxon>Malpighiales</taxon>
        <taxon>Salicaceae</taxon>
        <taxon>Saliceae</taxon>
        <taxon>Populus</taxon>
    </lineage>
</organism>
<dbReference type="EMBL" id="JAQIZT010000005">
    <property type="protein sequence ID" value="KAJ6996176.1"/>
    <property type="molecule type" value="Genomic_DNA"/>
</dbReference>
<dbReference type="Pfam" id="PF12854">
    <property type="entry name" value="PPR_1"/>
    <property type="match status" value="1"/>
</dbReference>
<dbReference type="PANTHER" id="PTHR47936:SF1">
    <property type="entry name" value="PENTATRICOPEPTIDE REPEAT-CONTAINING PROTEIN GUN1, CHLOROPLASTIC"/>
    <property type="match status" value="1"/>
</dbReference>
<feature type="region of interest" description="Disordered" evidence="4">
    <location>
        <begin position="180"/>
        <end position="252"/>
    </location>
</feature>
<comment type="caution">
    <text evidence="5">The sequence shown here is derived from an EMBL/GenBank/DDBJ whole genome shotgun (WGS) entry which is preliminary data.</text>
</comment>
<protein>
    <recommendedName>
        <fullName evidence="7">Pentatricopeptide repeat-containing protein</fullName>
    </recommendedName>
</protein>
<dbReference type="Pfam" id="PF13041">
    <property type="entry name" value="PPR_2"/>
    <property type="match status" value="3"/>
</dbReference>
<dbReference type="GO" id="GO:0031930">
    <property type="term" value="P:mitochondria-nucleus signaling pathway"/>
    <property type="evidence" value="ECO:0007669"/>
    <property type="project" value="TreeGrafter"/>
</dbReference>
<keyword evidence="6" id="KW-1185">Reference proteome</keyword>
<feature type="repeat" description="PPR" evidence="3">
    <location>
        <begin position="402"/>
        <end position="436"/>
    </location>
</feature>
<evidence type="ECO:0008006" key="7">
    <source>
        <dbReference type="Google" id="ProtNLM"/>
    </source>
</evidence>
<feature type="region of interest" description="Disordered" evidence="4">
    <location>
        <begin position="1"/>
        <end position="27"/>
    </location>
</feature>
<dbReference type="Gene3D" id="1.25.40.10">
    <property type="entry name" value="Tetratricopeptide repeat domain"/>
    <property type="match status" value="3"/>
</dbReference>
<reference evidence="5" key="1">
    <citation type="journal article" date="2023" name="Mol. Ecol. Resour.">
        <title>Chromosome-level genome assembly of a triploid poplar Populus alba 'Berolinensis'.</title>
        <authorList>
            <person name="Chen S."/>
            <person name="Yu Y."/>
            <person name="Wang X."/>
            <person name="Wang S."/>
            <person name="Zhang T."/>
            <person name="Zhou Y."/>
            <person name="He R."/>
            <person name="Meng N."/>
            <person name="Wang Y."/>
            <person name="Liu W."/>
            <person name="Liu Z."/>
            <person name="Liu J."/>
            <person name="Guo Q."/>
            <person name="Huang H."/>
            <person name="Sederoff R.R."/>
            <person name="Wang G."/>
            <person name="Qu G."/>
            <person name="Chen S."/>
        </authorList>
    </citation>
    <scope>NUCLEOTIDE SEQUENCE</scope>
    <source>
        <strain evidence="5">SC-2020</strain>
    </source>
</reference>
<evidence type="ECO:0000313" key="6">
    <source>
        <dbReference type="Proteomes" id="UP001164929"/>
    </source>
</evidence>
<sequence length="712" mass="80101">MARYGHAYRDYSTNSTPSSDDFWSKKSHAPDHVCRPVIIDAEGRKMPIIFYGADKNADHYVTETETIFQQQVHSPLESEYRHSTRLTEDPYGAEDKLRRPMASVNIRPQNVEESITKVQTDASPPKIAPWDASYWRLAPKSTGYEGYDESNVFHNKDLLKPGGNAPRNESYDDYYRKQGSNKEPTMITGGGWARPAHSTSTAEVAKPSATTSPPRSRYRQPAYTETMDSKEAARRYGTRPSTREDSYTSTIDSREAARKYNGSGVIVGKKSGENQPGFLLQGQSTLLPGGAFRGFQQQQMEMGILLPPDFPSFLFSNHHHLTTSTCTKKPSLPQNNGGFVSNNSNDIGIDDAMASFYRMIHMNPRPSFVEFGKFLGSIAKKKQYSTVVCLCNQMDLFGVAHNDYTLNILINSLCRLSHIHFAVSVLSKMFKLGIQPDSVTFTTLINGLCNEGRIKEAVELRMDEAKALLTQMSEKELIPNTVTYNTLMQGLCHASSLLEALELFKKMCSSGMLPNLRTYSILLDGLCKHGHLEEALKLLKSMQERKLEPDIVLYNILIQGMFIAGKLEVAKELFSMLFANGIQPSVRTYNIMIKGLLKEGLSDEAYKLFRKMEDDGFLPDSCSYNIIIQGFLQNQDPSTAIRLIDEMVGRRFSADSSTFKMLLDLESHDEIISRYMQIPWLVSEWSVTFTLKLVISSFDFGHNIVTSTNPNE</sequence>
<name>A0AAD6QTL5_9ROSI</name>
<evidence type="ECO:0000256" key="3">
    <source>
        <dbReference type="PROSITE-ProRule" id="PRU00708"/>
    </source>
</evidence>
<dbReference type="InterPro" id="IPR002885">
    <property type="entry name" value="PPR_rpt"/>
</dbReference>
<dbReference type="PROSITE" id="PS51375">
    <property type="entry name" value="PPR"/>
    <property type="match status" value="7"/>
</dbReference>
<gene>
    <name evidence="5" type="ORF">NC653_012926</name>
</gene>
<feature type="repeat" description="PPR" evidence="3">
    <location>
        <begin position="480"/>
        <end position="514"/>
    </location>
</feature>
<accession>A0AAD6QTL5</accession>
<feature type="compositionally biased region" description="Basic and acidic residues" evidence="4">
    <location>
        <begin position="241"/>
        <end position="252"/>
    </location>
</feature>
<dbReference type="GO" id="GO:0009507">
    <property type="term" value="C:chloroplast"/>
    <property type="evidence" value="ECO:0007669"/>
    <property type="project" value="TreeGrafter"/>
</dbReference>
<evidence type="ECO:0000256" key="1">
    <source>
        <dbReference type="ARBA" id="ARBA00007626"/>
    </source>
</evidence>
<dbReference type="NCBIfam" id="TIGR00756">
    <property type="entry name" value="PPR"/>
    <property type="match status" value="7"/>
</dbReference>
<dbReference type="PANTHER" id="PTHR47936">
    <property type="entry name" value="PPR_LONG DOMAIN-CONTAINING PROTEIN"/>
    <property type="match status" value="1"/>
</dbReference>
<dbReference type="InterPro" id="IPR011990">
    <property type="entry name" value="TPR-like_helical_dom_sf"/>
</dbReference>